<evidence type="ECO:0000313" key="2">
    <source>
        <dbReference type="EMBL" id="MBI2678109.1"/>
    </source>
</evidence>
<name>A0A932A7G3_9BACT</name>
<dbReference type="InterPro" id="IPR009875">
    <property type="entry name" value="PilZ_domain"/>
</dbReference>
<dbReference type="Proteomes" id="UP000779809">
    <property type="component" value="Unassembled WGS sequence"/>
</dbReference>
<proteinExistence type="predicted"/>
<gene>
    <name evidence="2" type="ORF">HYX28_04960</name>
</gene>
<dbReference type="Gene3D" id="2.40.10.220">
    <property type="entry name" value="predicted glycosyltransferase like domains"/>
    <property type="match status" value="1"/>
</dbReference>
<reference evidence="2" key="1">
    <citation type="submission" date="2020-07" db="EMBL/GenBank/DDBJ databases">
        <title>Huge and variable diversity of episymbiotic CPR bacteria and DPANN archaea in groundwater ecosystems.</title>
        <authorList>
            <person name="He C.Y."/>
            <person name="Keren R."/>
            <person name="Whittaker M."/>
            <person name="Farag I.F."/>
            <person name="Doudna J."/>
            <person name="Cate J.H.D."/>
            <person name="Banfield J.F."/>
        </authorList>
    </citation>
    <scope>NUCLEOTIDE SEQUENCE</scope>
    <source>
        <strain evidence="2">NC_groundwater_580_Pr5_B-0.1um_64_19</strain>
    </source>
</reference>
<dbReference type="Pfam" id="PF07238">
    <property type="entry name" value="PilZ"/>
    <property type="match status" value="1"/>
</dbReference>
<dbReference type="SUPFAM" id="SSF141371">
    <property type="entry name" value="PilZ domain-like"/>
    <property type="match status" value="1"/>
</dbReference>
<dbReference type="GO" id="GO:0035438">
    <property type="term" value="F:cyclic-di-GMP binding"/>
    <property type="evidence" value="ECO:0007669"/>
    <property type="project" value="InterPro"/>
</dbReference>
<dbReference type="EMBL" id="JACPNR010000006">
    <property type="protein sequence ID" value="MBI2678109.1"/>
    <property type="molecule type" value="Genomic_DNA"/>
</dbReference>
<protein>
    <submittedName>
        <fullName evidence="2">PilZ domain-containing protein</fullName>
    </submittedName>
</protein>
<organism evidence="2 3">
    <name type="scientific">Candidatus Korobacter versatilis</name>
    <dbReference type="NCBI Taxonomy" id="658062"/>
    <lineage>
        <taxon>Bacteria</taxon>
        <taxon>Pseudomonadati</taxon>
        <taxon>Acidobacteriota</taxon>
        <taxon>Terriglobia</taxon>
        <taxon>Terriglobales</taxon>
        <taxon>Candidatus Korobacteraceae</taxon>
        <taxon>Candidatus Korobacter</taxon>
    </lineage>
</organism>
<accession>A0A932A7G3</accession>
<comment type="caution">
    <text evidence="2">The sequence shown here is derived from an EMBL/GenBank/DDBJ whole genome shotgun (WGS) entry which is preliminary data.</text>
</comment>
<sequence>MSAASSAGLPAGIQRPAARAILFALSSPTSDIVRDCFRQFGVDTVLDDDPTGQRLLREKFEACVVALDDPLAAQLMQTARSSPSNQRILIYGLASSTMQALSYSKYGVNAVIDVPVNRSSALKVVRASHLLVLNELRRYARVPIVIDVKVETEQRNFDALTVEVSAGGLSLRTDRSLMMNSSVGLRFSLPNASEPSKPREIKIRGAVAWVNAQEQRAGVRFDVGDTRRPAVKEWVEKYLDL</sequence>
<evidence type="ECO:0000313" key="3">
    <source>
        <dbReference type="Proteomes" id="UP000779809"/>
    </source>
</evidence>
<feature type="domain" description="PilZ" evidence="1">
    <location>
        <begin position="136"/>
        <end position="226"/>
    </location>
</feature>
<dbReference type="AlphaFoldDB" id="A0A932A7G3"/>
<evidence type="ECO:0000259" key="1">
    <source>
        <dbReference type="Pfam" id="PF07238"/>
    </source>
</evidence>